<dbReference type="RefSeq" id="WP_188880189.1">
    <property type="nucleotide sequence ID" value="NZ_BMOQ01000015.1"/>
</dbReference>
<name>A0A830GGY8_9EURY</name>
<feature type="region of interest" description="Disordered" evidence="1">
    <location>
        <begin position="67"/>
        <end position="89"/>
    </location>
</feature>
<feature type="compositionally biased region" description="Basic and acidic residues" evidence="1">
    <location>
        <begin position="80"/>
        <end position="89"/>
    </location>
</feature>
<sequence length="89" mass="10035">MTRRSKSEIERRLEDFDDTHAEATVEDVVSADIVQFAPREQPSTWRLDGTERVVPQSVRGDVMRIWLGGEPKNSSPPSELVRENGPEGT</sequence>
<gene>
    <name evidence="2" type="ORF">GCM10009021_31740</name>
</gene>
<organism evidence="2 3">
    <name type="scientific">Halarchaeum nitratireducens</name>
    <dbReference type="NCBI Taxonomy" id="489913"/>
    <lineage>
        <taxon>Archaea</taxon>
        <taxon>Methanobacteriati</taxon>
        <taxon>Methanobacteriota</taxon>
        <taxon>Stenosarchaea group</taxon>
        <taxon>Halobacteria</taxon>
        <taxon>Halobacteriales</taxon>
        <taxon>Halobacteriaceae</taxon>
    </lineage>
</organism>
<comment type="caution">
    <text evidence="2">The sequence shown here is derived from an EMBL/GenBank/DDBJ whole genome shotgun (WGS) entry which is preliminary data.</text>
</comment>
<dbReference type="Proteomes" id="UP000608850">
    <property type="component" value="Unassembled WGS sequence"/>
</dbReference>
<keyword evidence="3" id="KW-1185">Reference proteome</keyword>
<protein>
    <submittedName>
        <fullName evidence="2">Uncharacterized protein</fullName>
    </submittedName>
</protein>
<accession>A0A830GGY8</accession>
<evidence type="ECO:0000313" key="2">
    <source>
        <dbReference type="EMBL" id="GGN26910.1"/>
    </source>
</evidence>
<evidence type="ECO:0000313" key="3">
    <source>
        <dbReference type="Proteomes" id="UP000608850"/>
    </source>
</evidence>
<dbReference type="EMBL" id="BMOQ01000015">
    <property type="protein sequence ID" value="GGN26910.1"/>
    <property type="molecule type" value="Genomic_DNA"/>
</dbReference>
<proteinExistence type="predicted"/>
<reference evidence="2 3" key="1">
    <citation type="journal article" date="2019" name="Int. J. Syst. Evol. Microbiol.">
        <title>The Global Catalogue of Microorganisms (GCM) 10K type strain sequencing project: providing services to taxonomists for standard genome sequencing and annotation.</title>
        <authorList>
            <consortium name="The Broad Institute Genomics Platform"/>
            <consortium name="The Broad Institute Genome Sequencing Center for Infectious Disease"/>
            <person name="Wu L."/>
            <person name="Ma J."/>
        </authorList>
    </citation>
    <scope>NUCLEOTIDE SEQUENCE [LARGE SCALE GENOMIC DNA]</scope>
    <source>
        <strain evidence="2 3">JCM 16331</strain>
    </source>
</reference>
<dbReference type="AlphaFoldDB" id="A0A830GGY8"/>
<evidence type="ECO:0000256" key="1">
    <source>
        <dbReference type="SAM" id="MobiDB-lite"/>
    </source>
</evidence>